<evidence type="ECO:0000256" key="1">
    <source>
        <dbReference type="SAM" id="MobiDB-lite"/>
    </source>
</evidence>
<dbReference type="AlphaFoldDB" id="A0A6A6P587"/>
<name>A0A6A6P587_9PEZI</name>
<feature type="compositionally biased region" description="Low complexity" evidence="1">
    <location>
        <begin position="27"/>
        <end position="42"/>
    </location>
</feature>
<accession>A0A6A6P587</accession>
<keyword evidence="3" id="KW-1185">Reference proteome</keyword>
<dbReference type="EMBL" id="MU001676">
    <property type="protein sequence ID" value="KAF2459175.1"/>
    <property type="molecule type" value="Genomic_DNA"/>
</dbReference>
<dbReference type="Proteomes" id="UP000799766">
    <property type="component" value="Unassembled WGS sequence"/>
</dbReference>
<proteinExistence type="predicted"/>
<sequence length="96" mass="11025">MISGTRIWFTYASWWRVMMNTQKKALKSTGTTTKLQKQTTRQPVPSPSNPLKQTMRLPPLPINLPKQQIRPPTPLIHLPKRTRLPPLSTSLAKRTI</sequence>
<protein>
    <submittedName>
        <fullName evidence="2">Uncharacterized protein</fullName>
    </submittedName>
</protein>
<feature type="compositionally biased region" description="Polar residues" evidence="1">
    <location>
        <begin position="87"/>
        <end position="96"/>
    </location>
</feature>
<feature type="region of interest" description="Disordered" evidence="1">
    <location>
        <begin position="27"/>
        <end position="96"/>
    </location>
</feature>
<evidence type="ECO:0000313" key="2">
    <source>
        <dbReference type="EMBL" id="KAF2459175.1"/>
    </source>
</evidence>
<evidence type="ECO:0000313" key="3">
    <source>
        <dbReference type="Proteomes" id="UP000799766"/>
    </source>
</evidence>
<gene>
    <name evidence="2" type="ORF">BDY21DRAFT_340042</name>
</gene>
<reference evidence="2" key="1">
    <citation type="journal article" date="2020" name="Stud. Mycol.">
        <title>101 Dothideomycetes genomes: a test case for predicting lifestyles and emergence of pathogens.</title>
        <authorList>
            <person name="Haridas S."/>
            <person name="Albert R."/>
            <person name="Binder M."/>
            <person name="Bloem J."/>
            <person name="Labutti K."/>
            <person name="Salamov A."/>
            <person name="Andreopoulos B."/>
            <person name="Baker S."/>
            <person name="Barry K."/>
            <person name="Bills G."/>
            <person name="Bluhm B."/>
            <person name="Cannon C."/>
            <person name="Castanera R."/>
            <person name="Culley D."/>
            <person name="Daum C."/>
            <person name="Ezra D."/>
            <person name="Gonzalez J."/>
            <person name="Henrissat B."/>
            <person name="Kuo A."/>
            <person name="Liang C."/>
            <person name="Lipzen A."/>
            <person name="Lutzoni F."/>
            <person name="Magnuson J."/>
            <person name="Mondo S."/>
            <person name="Nolan M."/>
            <person name="Ohm R."/>
            <person name="Pangilinan J."/>
            <person name="Park H.-J."/>
            <person name="Ramirez L."/>
            <person name="Alfaro M."/>
            <person name="Sun H."/>
            <person name="Tritt A."/>
            <person name="Yoshinaga Y."/>
            <person name="Zwiers L.-H."/>
            <person name="Turgeon B."/>
            <person name="Goodwin S."/>
            <person name="Spatafora J."/>
            <person name="Crous P."/>
            <person name="Grigoriev I."/>
        </authorList>
    </citation>
    <scope>NUCLEOTIDE SEQUENCE</scope>
    <source>
        <strain evidence="2">ATCC 16933</strain>
    </source>
</reference>
<organism evidence="2 3">
    <name type="scientific">Lineolata rhizophorae</name>
    <dbReference type="NCBI Taxonomy" id="578093"/>
    <lineage>
        <taxon>Eukaryota</taxon>
        <taxon>Fungi</taxon>
        <taxon>Dikarya</taxon>
        <taxon>Ascomycota</taxon>
        <taxon>Pezizomycotina</taxon>
        <taxon>Dothideomycetes</taxon>
        <taxon>Dothideomycetes incertae sedis</taxon>
        <taxon>Lineolatales</taxon>
        <taxon>Lineolataceae</taxon>
        <taxon>Lineolata</taxon>
    </lineage>
</organism>